<evidence type="ECO:0000259" key="6">
    <source>
        <dbReference type="Pfam" id="PF13458"/>
    </source>
</evidence>
<feature type="compositionally biased region" description="Low complexity" evidence="4">
    <location>
        <begin position="34"/>
        <end position="64"/>
    </location>
</feature>
<keyword evidence="2 5" id="KW-0732">Signal</keyword>
<evidence type="ECO:0000256" key="3">
    <source>
        <dbReference type="ARBA" id="ARBA00022970"/>
    </source>
</evidence>
<organism evidence="7 8">
    <name type="scientific">Dongia rigui</name>
    <dbReference type="NCBI Taxonomy" id="940149"/>
    <lineage>
        <taxon>Bacteria</taxon>
        <taxon>Pseudomonadati</taxon>
        <taxon>Pseudomonadota</taxon>
        <taxon>Alphaproteobacteria</taxon>
        <taxon>Rhodospirillales</taxon>
        <taxon>Dongiaceae</taxon>
        <taxon>Dongia</taxon>
    </lineage>
</organism>
<dbReference type="RefSeq" id="WP_320498756.1">
    <property type="nucleotide sequence ID" value="NZ_JAXCLX010000001.1"/>
</dbReference>
<dbReference type="InterPro" id="IPR028081">
    <property type="entry name" value="Leu-bd"/>
</dbReference>
<dbReference type="Gene3D" id="3.40.50.2300">
    <property type="match status" value="2"/>
</dbReference>
<gene>
    <name evidence="7" type="ORF">SMD31_01135</name>
</gene>
<dbReference type="CDD" id="cd06346">
    <property type="entry name" value="PBP1_ABC_ligand_binding-like"/>
    <property type="match status" value="1"/>
</dbReference>
<sequence length="447" mass="45991">MTTRISLMKRASIAAMLASGLALTACGEKKEEQAASSEAAPAASTATSEATPAASTATSEAAPAAAPAAGDTKVGILFDVTGPIASFIPPMMDSVKLAEKEINDGGGLLGGKMVTVVGDTTGSTQGAVDAATKLVNVENVPVVVGALMSGTTLAAANAVTIPTGVLQISPTATSPDFTSLKDNDYVFRIVPSDAYQGVVLAKLVLDQGIKTVALTYANNDYATPLATGFAEAYKKGGGTITAEVKHEEKQQSYAAELGTLAKDKPEALVLIAYAGDSGTTIVKEALENGLFNRFIGTDGLRDNKLIETIGADNLKTSFFTSPSAPESDAAKAFDALYTAAYQTSKDKIFIGQTYDSVMLAALAVEKAGSTDRAKVKDALREVANAPGEKILPGEWKKAKELIDAGKDVDYSGATGEMEFDANGDIPGVIGHFVVDGNGYKQVGLVTP</sequence>
<dbReference type="SUPFAM" id="SSF53822">
    <property type="entry name" value="Periplasmic binding protein-like I"/>
    <property type="match status" value="1"/>
</dbReference>
<keyword evidence="3" id="KW-0813">Transport</keyword>
<proteinExistence type="inferred from homology"/>
<feature type="signal peptide" evidence="5">
    <location>
        <begin position="1"/>
        <end position="24"/>
    </location>
</feature>
<keyword evidence="8" id="KW-1185">Reference proteome</keyword>
<dbReference type="PANTHER" id="PTHR30483">
    <property type="entry name" value="LEUCINE-SPECIFIC-BINDING PROTEIN"/>
    <property type="match status" value="1"/>
</dbReference>
<dbReference type="Pfam" id="PF13458">
    <property type="entry name" value="Peripla_BP_6"/>
    <property type="match status" value="1"/>
</dbReference>
<feature type="domain" description="Leucine-binding protein" evidence="6">
    <location>
        <begin position="73"/>
        <end position="383"/>
    </location>
</feature>
<dbReference type="EMBL" id="JAXCLX010000001">
    <property type="protein sequence ID" value="MDY0870501.1"/>
    <property type="molecule type" value="Genomic_DNA"/>
</dbReference>
<comment type="similarity">
    <text evidence="1">Belongs to the leucine-binding protein family.</text>
</comment>
<dbReference type="InterPro" id="IPR028082">
    <property type="entry name" value="Peripla_BP_I"/>
</dbReference>
<protein>
    <submittedName>
        <fullName evidence="7">ABC transporter substrate-binding protein</fullName>
    </submittedName>
</protein>
<dbReference type="PROSITE" id="PS51257">
    <property type="entry name" value="PROKAR_LIPOPROTEIN"/>
    <property type="match status" value="1"/>
</dbReference>
<accession>A0ABU5DT24</accession>
<dbReference type="Proteomes" id="UP001271769">
    <property type="component" value="Unassembled WGS sequence"/>
</dbReference>
<name>A0ABU5DT24_9PROT</name>
<evidence type="ECO:0000256" key="5">
    <source>
        <dbReference type="SAM" id="SignalP"/>
    </source>
</evidence>
<comment type="caution">
    <text evidence="7">The sequence shown here is derived from an EMBL/GenBank/DDBJ whole genome shotgun (WGS) entry which is preliminary data.</text>
</comment>
<feature type="chain" id="PRO_5047219937" evidence="5">
    <location>
        <begin position="25"/>
        <end position="447"/>
    </location>
</feature>
<keyword evidence="3" id="KW-0029">Amino-acid transport</keyword>
<evidence type="ECO:0000256" key="2">
    <source>
        <dbReference type="ARBA" id="ARBA00022729"/>
    </source>
</evidence>
<evidence type="ECO:0000256" key="1">
    <source>
        <dbReference type="ARBA" id="ARBA00010062"/>
    </source>
</evidence>
<evidence type="ECO:0000256" key="4">
    <source>
        <dbReference type="SAM" id="MobiDB-lite"/>
    </source>
</evidence>
<dbReference type="InterPro" id="IPR051010">
    <property type="entry name" value="BCAA_transport"/>
</dbReference>
<reference evidence="7 8" key="1">
    <citation type="journal article" date="2013" name="Antonie Van Leeuwenhoek">
        <title>Dongia rigui sp. nov., isolated from freshwater of a large wetland in Korea.</title>
        <authorList>
            <person name="Baik K.S."/>
            <person name="Hwang Y.M."/>
            <person name="Choi J.S."/>
            <person name="Kwon J."/>
            <person name="Seong C.N."/>
        </authorList>
    </citation>
    <scope>NUCLEOTIDE SEQUENCE [LARGE SCALE GENOMIC DNA]</scope>
    <source>
        <strain evidence="7 8">04SU4-P</strain>
    </source>
</reference>
<evidence type="ECO:0000313" key="7">
    <source>
        <dbReference type="EMBL" id="MDY0870501.1"/>
    </source>
</evidence>
<feature type="region of interest" description="Disordered" evidence="4">
    <location>
        <begin position="32"/>
        <end position="64"/>
    </location>
</feature>
<dbReference type="PANTHER" id="PTHR30483:SF6">
    <property type="entry name" value="PERIPLASMIC BINDING PROTEIN OF ABC TRANSPORTER FOR NATURAL AMINO ACIDS"/>
    <property type="match status" value="1"/>
</dbReference>
<evidence type="ECO:0000313" key="8">
    <source>
        <dbReference type="Proteomes" id="UP001271769"/>
    </source>
</evidence>